<name>A0A7D3R2E5_9VIRU</name>
<keyword evidence="3" id="KW-1185">Reference proteome</keyword>
<dbReference type="InterPro" id="IPR007074">
    <property type="entry name" value="LicD/FKTN/FKRP_NTP_transf"/>
</dbReference>
<dbReference type="PANTHER" id="PTHR43404">
    <property type="entry name" value="LIPOPOLYSACCHARIDE CHOLINEPHOSPHOTRANSFERASE LICD"/>
    <property type="match status" value="1"/>
</dbReference>
<dbReference type="Proteomes" id="UP001162001">
    <property type="component" value="Segment"/>
</dbReference>
<feature type="domain" description="LicD/FKTN/FKRP nucleotidyltransferase" evidence="1">
    <location>
        <begin position="65"/>
        <end position="110"/>
    </location>
</feature>
<protein>
    <submittedName>
        <fullName evidence="2">Phosphorylcholine metabolism protein LicD</fullName>
    </submittedName>
</protein>
<reference evidence="2 3" key="1">
    <citation type="submission" date="2020-04" db="EMBL/GenBank/DDBJ databases">
        <title>Advantages and limits of metagenomic assembly and binning of a giant virus.</title>
        <authorList>
            <person name="Schulz F."/>
            <person name="Andreani J."/>
            <person name="Francis R."/>
            <person name="Boudjemaa H."/>
            <person name="Bou Khalil J.Y."/>
            <person name="Lee J."/>
            <person name="La Scola B."/>
            <person name="Woyke T."/>
        </authorList>
    </citation>
    <scope>NUCLEOTIDE SEQUENCE [LARGE SCALE GENOMIC DNA]</scope>
    <source>
        <strain evidence="2 3">FV1/VV64</strain>
    </source>
</reference>
<accession>A0A7D3R2E5</accession>
<proteinExistence type="predicted"/>
<evidence type="ECO:0000313" key="2">
    <source>
        <dbReference type="EMBL" id="QKF94458.1"/>
    </source>
</evidence>
<dbReference type="GO" id="GO:0009100">
    <property type="term" value="P:glycoprotein metabolic process"/>
    <property type="evidence" value="ECO:0007669"/>
    <property type="project" value="UniProtKB-ARBA"/>
</dbReference>
<organism evidence="2 3">
    <name type="scientific">Fadolivirus FV1/VV64</name>
    <dbReference type="NCBI Taxonomy" id="3070911"/>
    <lineage>
        <taxon>Viruses</taxon>
        <taxon>Varidnaviria</taxon>
        <taxon>Bamfordvirae</taxon>
        <taxon>Nucleocytoviricota</taxon>
        <taxon>Megaviricetes</taxon>
        <taxon>Imitervirales</taxon>
        <taxon>Mimiviridae</taxon>
        <taxon>Klosneuvirinae</taxon>
        <taxon>Fadolivirus</taxon>
        <taxon>Fadolivirus algeromassiliense</taxon>
    </lineage>
</organism>
<dbReference type="InterPro" id="IPR052942">
    <property type="entry name" value="LPS_cholinephosphotransferase"/>
</dbReference>
<dbReference type="PANTHER" id="PTHR43404:SF2">
    <property type="entry name" value="LIPOPOLYSACCHARIDE CHOLINEPHOSPHOTRANSFERASE LICD"/>
    <property type="match status" value="1"/>
</dbReference>
<evidence type="ECO:0000313" key="3">
    <source>
        <dbReference type="Proteomes" id="UP001162001"/>
    </source>
</evidence>
<dbReference type="EMBL" id="MT418680">
    <property type="protein sequence ID" value="QKF94458.1"/>
    <property type="molecule type" value="Genomic_DNA"/>
</dbReference>
<gene>
    <name evidence="2" type="ORF">Fadolivirus_1_1000</name>
</gene>
<evidence type="ECO:0000259" key="1">
    <source>
        <dbReference type="Pfam" id="PF04991"/>
    </source>
</evidence>
<dbReference type="Pfam" id="PF04991">
    <property type="entry name" value="LicD"/>
    <property type="match status" value="1"/>
</dbReference>
<sequence>MCLLQKISVIILLILFGAVLYRNTTISKESYDPHDVEKTKINTSKEILDTIRKMLKDIDHILDTNHITYWIDGGTLLGAQRHQDIIPWDDDADIAILVRDELNFKSLEPQLNNIGYGLSKTWCGYKIFPLNGKEIKYWNRNWQWSEQSKDIQEHERFDYKFPFIDVIVVDRYGDRYHYVDEKVRRVWPNYYHDEKDLFPLKRYRFSDFELTGPNNPVPYLNRSYGNDWSHTAYRQYDHENQKMLDKTIFKL</sequence>